<keyword evidence="1" id="KW-1133">Transmembrane helix</keyword>
<protein>
    <submittedName>
        <fullName evidence="2">Uncharacterized protein</fullName>
    </submittedName>
</protein>
<evidence type="ECO:0000313" key="2">
    <source>
        <dbReference type="EMBL" id="MBJ8340959.1"/>
    </source>
</evidence>
<dbReference type="RefSeq" id="WP_199705843.1">
    <property type="nucleotide sequence ID" value="NZ_JAEMNV010000006.1"/>
</dbReference>
<dbReference type="EMBL" id="JAEMNV010000006">
    <property type="protein sequence ID" value="MBJ8340959.1"/>
    <property type="molecule type" value="Genomic_DNA"/>
</dbReference>
<comment type="caution">
    <text evidence="2">The sequence shown here is derived from an EMBL/GenBank/DDBJ whole genome shotgun (WGS) entry which is preliminary data.</text>
</comment>
<organism evidence="2 3">
    <name type="scientific">Antrihabitans stalagmiti</name>
    <dbReference type="NCBI Taxonomy" id="2799499"/>
    <lineage>
        <taxon>Bacteria</taxon>
        <taxon>Bacillati</taxon>
        <taxon>Actinomycetota</taxon>
        <taxon>Actinomycetes</taxon>
        <taxon>Mycobacteriales</taxon>
        <taxon>Nocardiaceae</taxon>
        <taxon>Antrihabitans</taxon>
    </lineage>
</organism>
<keyword evidence="1" id="KW-0812">Transmembrane</keyword>
<evidence type="ECO:0000313" key="3">
    <source>
        <dbReference type="Proteomes" id="UP000655868"/>
    </source>
</evidence>
<sequence length="90" mass="9354">MVGRSIRGLSGAVAAGVVVLTLVVIGAMVLGNDRDFPGPGVVSITWHVVTAVAVVIAQVIADRRRGFVSFAASVVVIGLTGLLLWTQWWG</sequence>
<feature type="transmembrane region" description="Helical" evidence="1">
    <location>
        <begin position="12"/>
        <end position="31"/>
    </location>
</feature>
<accession>A0A934NT08</accession>
<dbReference type="AlphaFoldDB" id="A0A934NT08"/>
<dbReference type="Proteomes" id="UP000655868">
    <property type="component" value="Unassembled WGS sequence"/>
</dbReference>
<feature type="transmembrane region" description="Helical" evidence="1">
    <location>
        <begin position="43"/>
        <end position="60"/>
    </location>
</feature>
<gene>
    <name evidence="2" type="ORF">JGU71_18905</name>
</gene>
<proteinExistence type="predicted"/>
<keyword evidence="3" id="KW-1185">Reference proteome</keyword>
<name>A0A934NT08_9NOCA</name>
<keyword evidence="1" id="KW-0472">Membrane</keyword>
<evidence type="ECO:0000256" key="1">
    <source>
        <dbReference type="SAM" id="Phobius"/>
    </source>
</evidence>
<feature type="transmembrane region" description="Helical" evidence="1">
    <location>
        <begin position="67"/>
        <end position="88"/>
    </location>
</feature>
<reference evidence="2" key="1">
    <citation type="submission" date="2020-12" db="EMBL/GenBank/DDBJ databases">
        <title>Antrihabitans popcorni sp. nov. and Antrihabitans auranticaus sp. nov., isolated from a larva cave.</title>
        <authorList>
            <person name="Lee S.D."/>
            <person name="Kim I.S."/>
        </authorList>
    </citation>
    <scope>NUCLEOTIDE SEQUENCE</scope>
    <source>
        <strain evidence="2">YC3-6</strain>
    </source>
</reference>